<evidence type="ECO:0000259" key="5">
    <source>
        <dbReference type="PROSITE" id="PS50090"/>
    </source>
</evidence>
<dbReference type="SMART" id="SM00717">
    <property type="entry name" value="SANT"/>
    <property type="match status" value="2"/>
</dbReference>
<keyword evidence="3" id="KW-0238">DNA-binding</keyword>
<keyword evidence="4" id="KW-0539">Nucleus</keyword>
<dbReference type="GO" id="GO:0003677">
    <property type="term" value="F:DNA binding"/>
    <property type="evidence" value="ECO:0007669"/>
    <property type="project" value="UniProtKB-KW"/>
</dbReference>
<dbReference type="PROSITE" id="PS50090">
    <property type="entry name" value="MYB_LIKE"/>
    <property type="match status" value="2"/>
</dbReference>
<evidence type="ECO:0000313" key="7">
    <source>
        <dbReference type="EMBL" id="CAK9162304.1"/>
    </source>
</evidence>
<dbReference type="EMBL" id="CAUOFW020003835">
    <property type="protein sequence ID" value="CAK9162304.1"/>
    <property type="molecule type" value="Genomic_DNA"/>
</dbReference>
<dbReference type="Proteomes" id="UP001642360">
    <property type="component" value="Unassembled WGS sequence"/>
</dbReference>
<feature type="domain" description="Myb-like" evidence="5">
    <location>
        <begin position="8"/>
        <end position="60"/>
    </location>
</feature>
<dbReference type="PROSITE" id="PS51294">
    <property type="entry name" value="HTH_MYB"/>
    <property type="match status" value="2"/>
</dbReference>
<keyword evidence="8" id="KW-1185">Reference proteome</keyword>
<evidence type="ECO:0000259" key="6">
    <source>
        <dbReference type="PROSITE" id="PS51294"/>
    </source>
</evidence>
<evidence type="ECO:0000256" key="2">
    <source>
        <dbReference type="ARBA" id="ARBA00022737"/>
    </source>
</evidence>
<dbReference type="InterPro" id="IPR015495">
    <property type="entry name" value="Myb_TF_plants"/>
</dbReference>
<dbReference type="PANTHER" id="PTHR10641:SF1346">
    <property type="entry name" value="TRANSCRIPTION FACTOR MYB14"/>
    <property type="match status" value="1"/>
</dbReference>
<comment type="caution">
    <text evidence="7">The sequence shown here is derived from an EMBL/GenBank/DDBJ whole genome shotgun (WGS) entry which is preliminary data.</text>
</comment>
<dbReference type="PANTHER" id="PTHR10641">
    <property type="entry name" value="MYB FAMILY TRANSCRIPTION FACTOR"/>
    <property type="match status" value="1"/>
</dbReference>
<protein>
    <submittedName>
        <fullName evidence="7">Uncharacterized protein</fullName>
    </submittedName>
</protein>
<gene>
    <name evidence="7" type="ORF">ILEXP_LOCUS31167</name>
</gene>
<dbReference type="InterPro" id="IPR001005">
    <property type="entry name" value="SANT/Myb"/>
</dbReference>
<feature type="domain" description="HTH myb-type" evidence="6">
    <location>
        <begin position="61"/>
        <end position="115"/>
    </location>
</feature>
<dbReference type="CDD" id="cd00167">
    <property type="entry name" value="SANT"/>
    <property type="match status" value="2"/>
</dbReference>
<feature type="domain" description="HTH myb-type" evidence="6">
    <location>
        <begin position="8"/>
        <end position="60"/>
    </location>
</feature>
<evidence type="ECO:0000256" key="1">
    <source>
        <dbReference type="ARBA" id="ARBA00004123"/>
    </source>
</evidence>
<dbReference type="GO" id="GO:0005634">
    <property type="term" value="C:nucleus"/>
    <property type="evidence" value="ECO:0007669"/>
    <property type="project" value="UniProtKB-SubCell"/>
</dbReference>
<comment type="subcellular location">
    <subcellularLocation>
        <location evidence="1">Nucleus</location>
    </subcellularLocation>
</comment>
<dbReference type="InterPro" id="IPR017930">
    <property type="entry name" value="Myb_dom"/>
</dbReference>
<feature type="domain" description="Myb-like" evidence="5">
    <location>
        <begin position="61"/>
        <end position="111"/>
    </location>
</feature>
<keyword evidence="2" id="KW-0677">Repeat</keyword>
<reference evidence="7 8" key="1">
    <citation type="submission" date="2024-02" db="EMBL/GenBank/DDBJ databases">
        <authorList>
            <person name="Vignale AGUSTIN F."/>
            <person name="Sosa J E."/>
            <person name="Modenutti C."/>
        </authorList>
    </citation>
    <scope>NUCLEOTIDE SEQUENCE [LARGE SCALE GENOMIC DNA]</scope>
</reference>
<organism evidence="7 8">
    <name type="scientific">Ilex paraguariensis</name>
    <name type="common">yerba mate</name>
    <dbReference type="NCBI Taxonomy" id="185542"/>
    <lineage>
        <taxon>Eukaryota</taxon>
        <taxon>Viridiplantae</taxon>
        <taxon>Streptophyta</taxon>
        <taxon>Embryophyta</taxon>
        <taxon>Tracheophyta</taxon>
        <taxon>Spermatophyta</taxon>
        <taxon>Magnoliopsida</taxon>
        <taxon>eudicotyledons</taxon>
        <taxon>Gunneridae</taxon>
        <taxon>Pentapetalae</taxon>
        <taxon>asterids</taxon>
        <taxon>campanulids</taxon>
        <taxon>Aquifoliales</taxon>
        <taxon>Aquifoliaceae</taxon>
        <taxon>Ilex</taxon>
    </lineage>
</organism>
<evidence type="ECO:0000256" key="4">
    <source>
        <dbReference type="ARBA" id="ARBA00023242"/>
    </source>
</evidence>
<dbReference type="InterPro" id="IPR009057">
    <property type="entry name" value="Homeodomain-like_sf"/>
</dbReference>
<name>A0ABC8SYX0_9AQUA</name>
<dbReference type="FunFam" id="1.10.10.60:FF:000001">
    <property type="entry name" value="MYB-related transcription factor"/>
    <property type="match status" value="1"/>
</dbReference>
<dbReference type="SUPFAM" id="SSF46689">
    <property type="entry name" value="Homeodomain-like"/>
    <property type="match status" value="1"/>
</dbReference>
<dbReference type="Gene3D" id="1.10.10.60">
    <property type="entry name" value="Homeodomain-like"/>
    <property type="match status" value="2"/>
</dbReference>
<proteinExistence type="predicted"/>
<evidence type="ECO:0000256" key="3">
    <source>
        <dbReference type="ARBA" id="ARBA00023125"/>
    </source>
</evidence>
<dbReference type="Pfam" id="PF00249">
    <property type="entry name" value="Myb_DNA-binding"/>
    <property type="match status" value="2"/>
</dbReference>
<sequence>MRAPCCQKMGLKKGPWSPEEDHILISYIEQYGHDNWRALPKEAGLLRCGKSCRLRWTNYLRPDIKRGNFSKEEEETIIRLHQNLGNRWSAIATKLPGRTDNEIKNFWHTHLKKKEKQTFTTLNLKGHSIDSTRWETNDARLLEPAKFSGHMRFHNLSYTQNPSQRSSENFLKSERYTATTKSETEEGNINASMNIPEINVLKTTSISSISRGVVDPRPQSLYPAEISTQKSVDGVNMDISKDMVFWYSLFIRAGGNN</sequence>
<accession>A0ABC8SYX0</accession>
<evidence type="ECO:0000313" key="8">
    <source>
        <dbReference type="Proteomes" id="UP001642360"/>
    </source>
</evidence>
<dbReference type="AlphaFoldDB" id="A0ABC8SYX0"/>